<proteinExistence type="predicted"/>
<dbReference type="EMBL" id="FCOK02000085">
    <property type="protein sequence ID" value="SAL67483.1"/>
    <property type="molecule type" value="Genomic_DNA"/>
</dbReference>
<evidence type="ECO:0000313" key="1">
    <source>
        <dbReference type="EMBL" id="SAL67483.1"/>
    </source>
</evidence>
<evidence type="ECO:0000313" key="2">
    <source>
        <dbReference type="Proteomes" id="UP000054683"/>
    </source>
</evidence>
<organism evidence="1 2">
    <name type="scientific">Caballeronia udeis</name>
    <dbReference type="NCBI Taxonomy" id="1232866"/>
    <lineage>
        <taxon>Bacteria</taxon>
        <taxon>Pseudomonadati</taxon>
        <taxon>Pseudomonadota</taxon>
        <taxon>Betaproteobacteria</taxon>
        <taxon>Burkholderiales</taxon>
        <taxon>Burkholderiaceae</taxon>
        <taxon>Caballeronia</taxon>
    </lineage>
</organism>
<protein>
    <submittedName>
        <fullName evidence="1">Uncharacterized protein</fullName>
    </submittedName>
</protein>
<sequence>MQVRRCSPLCASPNLKAWNHYMGQPYCIEHATKDGSEVRVISLALKGELDVHFNIMQLTVKYNIAFKLRAHS</sequence>
<dbReference type="Proteomes" id="UP000054683">
    <property type="component" value="Unassembled WGS sequence"/>
</dbReference>
<name>A0A158JG83_9BURK</name>
<accession>A0A158JG83</accession>
<reference evidence="1 2" key="1">
    <citation type="submission" date="2016-01" db="EMBL/GenBank/DDBJ databases">
        <authorList>
            <person name="Oliw E.H."/>
        </authorList>
    </citation>
    <scope>NUCLEOTIDE SEQUENCE [LARGE SCALE GENOMIC DNA]</scope>
    <source>
        <strain evidence="1">LMG 27134</strain>
    </source>
</reference>
<dbReference type="AlphaFoldDB" id="A0A158JG83"/>
<gene>
    <name evidence="1" type="ORF">AWB69_07757</name>
</gene>